<name>A0AAV2DSE3_9ROSI</name>
<dbReference type="Proteomes" id="UP001497516">
    <property type="component" value="Chromosome 3"/>
</dbReference>
<feature type="compositionally biased region" description="Basic residues" evidence="1">
    <location>
        <begin position="88"/>
        <end position="99"/>
    </location>
</feature>
<dbReference type="EMBL" id="OZ034816">
    <property type="protein sequence ID" value="CAL1376470.1"/>
    <property type="molecule type" value="Genomic_DNA"/>
</dbReference>
<gene>
    <name evidence="2" type="ORF">LTRI10_LOCUS18198</name>
</gene>
<protein>
    <submittedName>
        <fullName evidence="2">Uncharacterized protein</fullName>
    </submittedName>
</protein>
<dbReference type="AlphaFoldDB" id="A0AAV2DSE3"/>
<evidence type="ECO:0000313" key="2">
    <source>
        <dbReference type="EMBL" id="CAL1376470.1"/>
    </source>
</evidence>
<organism evidence="2 3">
    <name type="scientific">Linum trigynum</name>
    <dbReference type="NCBI Taxonomy" id="586398"/>
    <lineage>
        <taxon>Eukaryota</taxon>
        <taxon>Viridiplantae</taxon>
        <taxon>Streptophyta</taxon>
        <taxon>Embryophyta</taxon>
        <taxon>Tracheophyta</taxon>
        <taxon>Spermatophyta</taxon>
        <taxon>Magnoliopsida</taxon>
        <taxon>eudicotyledons</taxon>
        <taxon>Gunneridae</taxon>
        <taxon>Pentapetalae</taxon>
        <taxon>rosids</taxon>
        <taxon>fabids</taxon>
        <taxon>Malpighiales</taxon>
        <taxon>Linaceae</taxon>
        <taxon>Linum</taxon>
    </lineage>
</organism>
<proteinExistence type="predicted"/>
<evidence type="ECO:0000313" key="3">
    <source>
        <dbReference type="Proteomes" id="UP001497516"/>
    </source>
</evidence>
<accession>A0AAV2DSE3</accession>
<keyword evidence="3" id="KW-1185">Reference proteome</keyword>
<reference evidence="2 3" key="1">
    <citation type="submission" date="2024-04" db="EMBL/GenBank/DDBJ databases">
        <authorList>
            <person name="Fracassetti M."/>
        </authorList>
    </citation>
    <scope>NUCLEOTIDE SEQUENCE [LARGE SCALE GENOMIC DNA]</scope>
</reference>
<feature type="region of interest" description="Disordered" evidence="1">
    <location>
        <begin position="59"/>
        <end position="99"/>
    </location>
</feature>
<sequence>MGDDGTSAQWRATGRAATWWAATGLAGGGDWRARLATATGESTGDWRSSAEHRRRDFFSSARRWTRRQSSGGGTAEGQRGRAPAAGGVRRRKGWRGWKV</sequence>
<feature type="compositionally biased region" description="Low complexity" evidence="1">
    <location>
        <begin position="76"/>
        <end position="87"/>
    </location>
</feature>
<evidence type="ECO:0000256" key="1">
    <source>
        <dbReference type="SAM" id="MobiDB-lite"/>
    </source>
</evidence>